<feature type="compositionally biased region" description="Low complexity" evidence="1">
    <location>
        <begin position="11"/>
        <end position="38"/>
    </location>
</feature>
<reference evidence="2 3" key="1">
    <citation type="submission" date="2024-06" db="EMBL/GenBank/DDBJ databases">
        <authorList>
            <person name="Kim D.-U."/>
        </authorList>
    </citation>
    <scope>NUCLEOTIDE SEQUENCE [LARGE SCALE GENOMIC DNA]</scope>
    <source>
        <strain evidence="2 3">KACC15460</strain>
    </source>
</reference>
<proteinExistence type="predicted"/>
<feature type="region of interest" description="Disordered" evidence="1">
    <location>
        <begin position="1"/>
        <end position="63"/>
    </location>
</feature>
<evidence type="ECO:0000256" key="1">
    <source>
        <dbReference type="SAM" id="MobiDB-lite"/>
    </source>
</evidence>
<dbReference type="RefSeq" id="WP_354459509.1">
    <property type="nucleotide sequence ID" value="NZ_JBEWSZ010000001.1"/>
</dbReference>
<comment type="caution">
    <text evidence="2">The sequence shown here is derived from an EMBL/GenBank/DDBJ whole genome shotgun (WGS) entry which is preliminary data.</text>
</comment>
<protein>
    <submittedName>
        <fullName evidence="2">Uncharacterized protein</fullName>
    </submittedName>
</protein>
<sequence>MAIKFSAKDQPAVSAAATKPAKAAADVKKPAVTPKPADGSTEGATDLFLSSAESPKGKTRKKR</sequence>
<dbReference type="EMBL" id="JBEWSZ010000001">
    <property type="protein sequence ID" value="MET2827488.1"/>
    <property type="molecule type" value="Genomic_DNA"/>
</dbReference>
<gene>
    <name evidence="2" type="ORF">ABVQ20_10935</name>
</gene>
<organism evidence="2 3">
    <name type="scientific">Mesorhizobium shangrilense</name>
    <dbReference type="NCBI Taxonomy" id="460060"/>
    <lineage>
        <taxon>Bacteria</taxon>
        <taxon>Pseudomonadati</taxon>
        <taxon>Pseudomonadota</taxon>
        <taxon>Alphaproteobacteria</taxon>
        <taxon>Hyphomicrobiales</taxon>
        <taxon>Phyllobacteriaceae</taxon>
        <taxon>Mesorhizobium</taxon>
    </lineage>
</organism>
<dbReference type="Proteomes" id="UP001548832">
    <property type="component" value="Unassembled WGS sequence"/>
</dbReference>
<evidence type="ECO:0000313" key="3">
    <source>
        <dbReference type="Proteomes" id="UP001548832"/>
    </source>
</evidence>
<name>A0ABV2DDG6_9HYPH</name>
<evidence type="ECO:0000313" key="2">
    <source>
        <dbReference type="EMBL" id="MET2827488.1"/>
    </source>
</evidence>
<keyword evidence="3" id="KW-1185">Reference proteome</keyword>
<accession>A0ABV2DDG6</accession>